<feature type="repeat" description="TPR" evidence="2">
    <location>
        <begin position="550"/>
        <end position="583"/>
    </location>
</feature>
<protein>
    <submittedName>
        <fullName evidence="4">Tfp pilus assembly protein PilF</fullName>
    </submittedName>
</protein>
<name>A0A1M6NA89_REIAG</name>
<accession>A0A1M6NA89</accession>
<feature type="domain" description="Cytochrome c-552/4" evidence="3">
    <location>
        <begin position="174"/>
        <end position="214"/>
    </location>
</feature>
<dbReference type="Pfam" id="PF13435">
    <property type="entry name" value="Cytochrome_C554"/>
    <property type="match status" value="2"/>
</dbReference>
<dbReference type="RefSeq" id="WP_073120951.1">
    <property type="nucleotide sequence ID" value="NZ_FRAA01000002.1"/>
</dbReference>
<dbReference type="Gene3D" id="1.25.40.10">
    <property type="entry name" value="Tetratricopeptide repeat domain"/>
    <property type="match status" value="1"/>
</dbReference>
<dbReference type="Pfam" id="PF13432">
    <property type="entry name" value="TPR_16"/>
    <property type="match status" value="2"/>
</dbReference>
<dbReference type="Proteomes" id="UP000184474">
    <property type="component" value="Unassembled WGS sequence"/>
</dbReference>
<dbReference type="InterPro" id="IPR051829">
    <property type="entry name" value="Multiheme_Cytochr_ET"/>
</dbReference>
<dbReference type="SMART" id="SM00028">
    <property type="entry name" value="TPR"/>
    <property type="match status" value="4"/>
</dbReference>
<dbReference type="PANTHER" id="PTHR35038:SF8">
    <property type="entry name" value="C-TYPE POLYHEME CYTOCHROME OMCC"/>
    <property type="match status" value="1"/>
</dbReference>
<dbReference type="EMBL" id="FRAA01000002">
    <property type="protein sequence ID" value="SHJ92615.1"/>
    <property type="molecule type" value="Genomic_DNA"/>
</dbReference>
<evidence type="ECO:0000259" key="3">
    <source>
        <dbReference type="Pfam" id="PF13435"/>
    </source>
</evidence>
<dbReference type="InterPro" id="IPR016024">
    <property type="entry name" value="ARM-type_fold"/>
</dbReference>
<dbReference type="PANTHER" id="PTHR35038">
    <property type="entry name" value="DISSIMILATORY SULFITE REDUCTASE SIRA"/>
    <property type="match status" value="1"/>
</dbReference>
<organism evidence="4 5">
    <name type="scientific">Reichenbachiella agariperforans</name>
    <dbReference type="NCBI Taxonomy" id="156994"/>
    <lineage>
        <taxon>Bacteria</taxon>
        <taxon>Pseudomonadati</taxon>
        <taxon>Bacteroidota</taxon>
        <taxon>Cytophagia</taxon>
        <taxon>Cytophagales</taxon>
        <taxon>Reichenbachiellaceae</taxon>
        <taxon>Reichenbachiella</taxon>
    </lineage>
</organism>
<dbReference type="SUPFAM" id="SSF48452">
    <property type="entry name" value="TPR-like"/>
    <property type="match status" value="1"/>
</dbReference>
<proteinExistence type="predicted"/>
<keyword evidence="1" id="KW-0732">Signal</keyword>
<dbReference type="Gene3D" id="1.10.1130.10">
    <property type="entry name" value="Flavocytochrome C3, Chain A"/>
    <property type="match status" value="3"/>
</dbReference>
<dbReference type="STRING" id="156994.SAMN04488028_102172"/>
<dbReference type="InterPro" id="IPR011990">
    <property type="entry name" value="TPR-like_helical_dom_sf"/>
</dbReference>
<reference evidence="5" key="1">
    <citation type="submission" date="2016-11" db="EMBL/GenBank/DDBJ databases">
        <authorList>
            <person name="Varghese N."/>
            <person name="Submissions S."/>
        </authorList>
    </citation>
    <scope>NUCLEOTIDE SEQUENCE [LARGE SCALE GENOMIC DNA]</scope>
    <source>
        <strain evidence="5">DSM 26134</strain>
    </source>
</reference>
<dbReference type="InterPro" id="IPR019734">
    <property type="entry name" value="TPR_rpt"/>
</dbReference>
<dbReference type="PROSITE" id="PS50005">
    <property type="entry name" value="TPR"/>
    <property type="match status" value="3"/>
</dbReference>
<feature type="domain" description="Cytochrome c-552/4" evidence="3">
    <location>
        <begin position="46"/>
        <end position="73"/>
    </location>
</feature>
<feature type="repeat" description="TPR" evidence="2">
    <location>
        <begin position="618"/>
        <end position="651"/>
    </location>
</feature>
<evidence type="ECO:0000256" key="2">
    <source>
        <dbReference type="PROSITE-ProRule" id="PRU00339"/>
    </source>
</evidence>
<evidence type="ECO:0000256" key="1">
    <source>
        <dbReference type="ARBA" id="ARBA00022729"/>
    </source>
</evidence>
<sequence length="733" mass="83563">MKNVIYLVSGIVLLLVGCGKKQEGYQPSAPTSVTPVQKAEFVGADACKACHEEAYHAWQGSHHDDAMKIADSSTVKGDFNNIKYSSNGVDYYFFQKSNDYYVNTQDGDGEYKDFKVEYTFGVTPLQQYLIPFPNGAYQTLQAAWDDQENKWFDVQSRFKIDTAEWLHWTRGAARWNTMCADCHSTNVHKNYNAKEDSYHTTFSEINVACESCHGPGSTHVNYYKESQDGPKPKFYMSADMGSKELVDKCARCHSRRGQITPYFDYEGSYLDHYQPALLTENVYELDGQIQDEDYVYGSFIQSKMYHNNVSCRDCHDVHSLKLKKQGNSLCLQCHEPKYDSPTHHKHKINTEASQCINCHMTGKTYMGNDFRRDHSFRVPRPDQTVKYGTPNACNSCHADKSAKWASDIIVKEYGTERPDHFSDLLLAGYHGNNDDLLQLIMNSKYPVVARATAVNYYGQSASAQELQQITRFLRDSAALIRGETVRALSNRPDVPAHQLIQPLIRDSVRLVRITAAQYMARLDPQAANNPAYKEAMKENLASMQMQADFASGQHALGIYYEGIGNTPAAITAYRRALDIDDHYNQAKMNLALILYNQGETEEAIALYLDVIRQEPDYSYSYYMLGLLYNEQGDLPKAMKHLSLATQKQPPIPRAFYNYATLLYQQQNFAEAVIVAQESELYFMLSEEMLYVKLLSQMGAEDYEAALRSCQQLIEMAPNNQQYRQMFSQLKVKL</sequence>
<keyword evidence="5" id="KW-1185">Reference proteome</keyword>
<evidence type="ECO:0000313" key="5">
    <source>
        <dbReference type="Proteomes" id="UP000184474"/>
    </source>
</evidence>
<evidence type="ECO:0000313" key="4">
    <source>
        <dbReference type="EMBL" id="SHJ92615.1"/>
    </source>
</evidence>
<keyword evidence="2" id="KW-0802">TPR repeat</keyword>
<dbReference type="SUPFAM" id="SSF48695">
    <property type="entry name" value="Multiheme cytochromes"/>
    <property type="match status" value="1"/>
</dbReference>
<gene>
    <name evidence="4" type="ORF">SAMN04488028_102172</name>
</gene>
<dbReference type="PROSITE" id="PS51257">
    <property type="entry name" value="PROKAR_LIPOPROTEIN"/>
    <property type="match status" value="1"/>
</dbReference>
<dbReference type="InterPro" id="IPR023155">
    <property type="entry name" value="Cyt_c-552/4"/>
</dbReference>
<dbReference type="AlphaFoldDB" id="A0A1M6NA89"/>
<dbReference type="SUPFAM" id="SSF48371">
    <property type="entry name" value="ARM repeat"/>
    <property type="match status" value="1"/>
</dbReference>
<dbReference type="InterPro" id="IPR036280">
    <property type="entry name" value="Multihaem_cyt_sf"/>
</dbReference>
<feature type="repeat" description="TPR" evidence="2">
    <location>
        <begin position="584"/>
        <end position="617"/>
    </location>
</feature>